<evidence type="ECO:0000256" key="6">
    <source>
        <dbReference type="ARBA" id="ARBA00022847"/>
    </source>
</evidence>
<evidence type="ECO:0000256" key="4">
    <source>
        <dbReference type="ARBA" id="ARBA00022692"/>
    </source>
</evidence>
<dbReference type="GO" id="GO:0005886">
    <property type="term" value="C:plasma membrane"/>
    <property type="evidence" value="ECO:0007669"/>
    <property type="project" value="UniProtKB-SubCell"/>
</dbReference>
<evidence type="ECO:0000256" key="10">
    <source>
        <dbReference type="ARBA" id="ARBA00023136"/>
    </source>
</evidence>
<feature type="transmembrane region" description="Helical" evidence="13">
    <location>
        <begin position="508"/>
        <end position="530"/>
    </location>
</feature>
<feature type="transmembrane region" description="Helical" evidence="13">
    <location>
        <begin position="445"/>
        <end position="464"/>
    </location>
</feature>
<keyword evidence="8" id="KW-0346">Stress response</keyword>
<dbReference type="Pfam" id="PF03600">
    <property type="entry name" value="CitMHS"/>
    <property type="match status" value="1"/>
</dbReference>
<name>A0A7S3R074_DUNTE</name>
<feature type="region of interest" description="Disordered" evidence="12">
    <location>
        <begin position="1"/>
        <end position="33"/>
    </location>
</feature>
<feature type="compositionally biased region" description="Polar residues" evidence="12">
    <location>
        <begin position="1"/>
        <end position="18"/>
    </location>
</feature>
<keyword evidence="4 13" id="KW-0812">Transmembrane</keyword>
<evidence type="ECO:0000256" key="7">
    <source>
        <dbReference type="ARBA" id="ARBA00022989"/>
    </source>
</evidence>
<keyword evidence="6" id="KW-0769">Symport</keyword>
<evidence type="ECO:0000256" key="3">
    <source>
        <dbReference type="ARBA" id="ARBA00022475"/>
    </source>
</evidence>
<feature type="compositionally biased region" description="Low complexity" evidence="12">
    <location>
        <begin position="22"/>
        <end position="33"/>
    </location>
</feature>
<dbReference type="PROSITE" id="PS51202">
    <property type="entry name" value="RCK_C"/>
    <property type="match status" value="3"/>
</dbReference>
<dbReference type="EMBL" id="HBIP01023002">
    <property type="protein sequence ID" value="CAE0498713.1"/>
    <property type="molecule type" value="Transcribed_RNA"/>
</dbReference>
<dbReference type="GO" id="GO:0006813">
    <property type="term" value="P:potassium ion transport"/>
    <property type="evidence" value="ECO:0007669"/>
    <property type="project" value="InterPro"/>
</dbReference>
<dbReference type="GO" id="GO:0015116">
    <property type="term" value="F:sulfate transmembrane transporter activity"/>
    <property type="evidence" value="ECO:0007669"/>
    <property type="project" value="UniProtKB-ARBA"/>
</dbReference>
<dbReference type="FunFam" id="3.30.70.1450:FF:000009">
    <property type="entry name" value="SLC13 family permease"/>
    <property type="match status" value="1"/>
</dbReference>
<gene>
    <name evidence="15" type="ORF">DTER00134_LOCUS13786</name>
</gene>
<dbReference type="InterPro" id="IPR051679">
    <property type="entry name" value="DASS-Related_Transporters"/>
</dbReference>
<organism evidence="15">
    <name type="scientific">Dunaliella tertiolecta</name>
    <name type="common">Green alga</name>
    <dbReference type="NCBI Taxonomy" id="3047"/>
    <lineage>
        <taxon>Eukaryota</taxon>
        <taxon>Viridiplantae</taxon>
        <taxon>Chlorophyta</taxon>
        <taxon>core chlorophytes</taxon>
        <taxon>Chlorophyceae</taxon>
        <taxon>CS clade</taxon>
        <taxon>Chlamydomonadales</taxon>
        <taxon>Dunaliellaceae</taxon>
        <taxon>Dunaliella</taxon>
    </lineage>
</organism>
<dbReference type="InterPro" id="IPR036721">
    <property type="entry name" value="RCK_C_sf"/>
</dbReference>
<keyword evidence="3" id="KW-1003">Cell membrane</keyword>
<feature type="transmembrane region" description="Helical" evidence="13">
    <location>
        <begin position="484"/>
        <end position="502"/>
    </location>
</feature>
<dbReference type="AlphaFoldDB" id="A0A7S3R074"/>
<dbReference type="PANTHER" id="PTHR43652:SF9">
    <property type="entry name" value="RCK C-TERMINAL DOMAIN-CONTAINING PROTEIN"/>
    <property type="match status" value="1"/>
</dbReference>
<dbReference type="Pfam" id="PF02080">
    <property type="entry name" value="TrkA_C"/>
    <property type="match status" value="1"/>
</dbReference>
<comment type="subcellular location">
    <subcellularLocation>
        <location evidence="1">Cell membrane</location>
        <topology evidence="1">Multi-pass membrane protein</topology>
    </subcellularLocation>
</comment>
<keyword evidence="7 13" id="KW-1133">Transmembrane helix</keyword>
<comment type="similarity">
    <text evidence="11">Belongs to the divalent anion:Na+ symporter (DASS) superfamily. Na+/sulfate symporter (TC 2.A.47.4) family.</text>
</comment>
<proteinExistence type="inferred from homology"/>
<feature type="domain" description="RCK C-terminal" evidence="14">
    <location>
        <begin position="110"/>
        <end position="195"/>
    </location>
</feature>
<dbReference type="GO" id="GO:0015293">
    <property type="term" value="F:symporter activity"/>
    <property type="evidence" value="ECO:0007669"/>
    <property type="project" value="UniProtKB-KW"/>
</dbReference>
<dbReference type="PANTHER" id="PTHR43652">
    <property type="entry name" value="BASIC AMINO ACID ANTIPORTER YFCC-RELATED"/>
    <property type="match status" value="1"/>
</dbReference>
<evidence type="ECO:0000259" key="14">
    <source>
        <dbReference type="PROSITE" id="PS51202"/>
    </source>
</evidence>
<feature type="transmembrane region" description="Helical" evidence="13">
    <location>
        <begin position="305"/>
        <end position="324"/>
    </location>
</feature>
<dbReference type="Gene3D" id="3.30.70.1450">
    <property type="entry name" value="Regulator of K+ conductance, C-terminal domain"/>
    <property type="match status" value="3"/>
</dbReference>
<evidence type="ECO:0000256" key="1">
    <source>
        <dbReference type="ARBA" id="ARBA00004651"/>
    </source>
</evidence>
<evidence type="ECO:0000256" key="2">
    <source>
        <dbReference type="ARBA" id="ARBA00022448"/>
    </source>
</evidence>
<dbReference type="SUPFAM" id="SSF116726">
    <property type="entry name" value="TrkA C-terminal domain-like"/>
    <property type="match status" value="3"/>
</dbReference>
<evidence type="ECO:0000256" key="12">
    <source>
        <dbReference type="SAM" id="MobiDB-lite"/>
    </source>
</evidence>
<evidence type="ECO:0000256" key="13">
    <source>
        <dbReference type="SAM" id="Phobius"/>
    </source>
</evidence>
<keyword evidence="2" id="KW-0813">Transport</keyword>
<keyword evidence="5" id="KW-0677">Repeat</keyword>
<evidence type="ECO:0000256" key="11">
    <source>
        <dbReference type="ARBA" id="ARBA00061614"/>
    </source>
</evidence>
<keyword evidence="9" id="KW-0764">Sulfate transport</keyword>
<protein>
    <recommendedName>
        <fullName evidence="14">RCK C-terminal domain-containing protein</fullName>
    </recommendedName>
</protein>
<dbReference type="InterPro" id="IPR004680">
    <property type="entry name" value="Cit_transptr-like_dom"/>
</dbReference>
<dbReference type="InterPro" id="IPR006037">
    <property type="entry name" value="RCK_C"/>
</dbReference>
<feature type="domain" description="RCK C-terminal" evidence="14">
    <location>
        <begin position="203"/>
        <end position="287"/>
    </location>
</feature>
<feature type="transmembrane region" description="Helical" evidence="13">
    <location>
        <begin position="330"/>
        <end position="348"/>
    </location>
</feature>
<reference evidence="15" key="1">
    <citation type="submission" date="2021-01" db="EMBL/GenBank/DDBJ databases">
        <authorList>
            <person name="Corre E."/>
            <person name="Pelletier E."/>
            <person name="Niang G."/>
            <person name="Scheremetjew M."/>
            <person name="Finn R."/>
            <person name="Kale V."/>
            <person name="Holt S."/>
            <person name="Cochrane G."/>
            <person name="Meng A."/>
            <person name="Brown T."/>
            <person name="Cohen L."/>
        </authorList>
    </citation>
    <scope>NUCLEOTIDE SEQUENCE</scope>
    <source>
        <strain evidence="15">CCMP1320</strain>
    </source>
</reference>
<keyword evidence="10 13" id="KW-0472">Membrane</keyword>
<feature type="domain" description="RCK C-terminal" evidence="14">
    <location>
        <begin position="22"/>
        <end position="106"/>
    </location>
</feature>
<accession>A0A7S3R074</accession>
<feature type="transmembrane region" description="Helical" evidence="13">
    <location>
        <begin position="390"/>
        <end position="411"/>
    </location>
</feature>
<sequence>MGQQGQGNWQLVQPQLRRSIQGPGSSSRKGPSRLLRCTVKGDSSLVGVSIRAASFRGRFNAAVVGVRRNRKRVEGKIGDIDLLPGDELVLDTGPGFSQRSPDVTDNFEDMEYIDSSGEKEYLSAFVVPQGSKLAGKSVHRAGLRGMPGLFLVYVDQADGTQLHAVAPDYVLQEGDTLWFAGGLQGVAFLLKMPGLRHIDEEHTKKTNVDILERRLVQVVVAPHSHIIGKSVRELRFRTKYDAAIVAVQRRGERLKQKIGDIVLQGGDVLLLDTGEHFLSNYRDDKAFALVSEVEKSSPPKTSKMWLGLGLLIAMIATQVIQSFTTTGKEPFINLWTAALLTAALQILTRCMSGKQARQSMDWSVYVTIASAFGVSLATENTNVAQNIGKLFIDISLGIGGQAAITSCLYIATGALSEILTNNAAAALMYPIAAAAGDKLGVDPKLISVSIMLGASSAFMSPFGYQTNLMVYGAGNYKTMEFIKYGAGLKIWLWIVATVVMGLDDYLEVLLGISLGFAAAVLLMPFAPRCLPQGCKDKMSQWFIACMPKRKSEIYPKDEGHLPLPQTTTVA</sequence>
<evidence type="ECO:0000313" key="15">
    <source>
        <dbReference type="EMBL" id="CAE0498713.1"/>
    </source>
</evidence>
<evidence type="ECO:0000256" key="9">
    <source>
        <dbReference type="ARBA" id="ARBA00023032"/>
    </source>
</evidence>
<dbReference type="GO" id="GO:0008324">
    <property type="term" value="F:monoatomic cation transmembrane transporter activity"/>
    <property type="evidence" value="ECO:0007669"/>
    <property type="project" value="InterPro"/>
</dbReference>
<evidence type="ECO:0000256" key="8">
    <source>
        <dbReference type="ARBA" id="ARBA00023016"/>
    </source>
</evidence>
<evidence type="ECO:0000256" key="5">
    <source>
        <dbReference type="ARBA" id="ARBA00022737"/>
    </source>
</evidence>